<dbReference type="WBParaSite" id="EVEC_0001076201-mRNA-1">
    <property type="protein sequence ID" value="EVEC_0001076201-mRNA-1"/>
    <property type="gene ID" value="EVEC_0001076201"/>
</dbReference>
<evidence type="ECO:0000313" key="4">
    <source>
        <dbReference type="WBParaSite" id="EVEC_0001076201-mRNA-1"/>
    </source>
</evidence>
<protein>
    <submittedName>
        <fullName evidence="2 4">Uncharacterized protein</fullName>
    </submittedName>
</protein>
<dbReference type="AlphaFoldDB" id="A0A0N4VIU1"/>
<evidence type="ECO:0000256" key="1">
    <source>
        <dbReference type="SAM" id="MobiDB-lite"/>
    </source>
</evidence>
<gene>
    <name evidence="2" type="ORF">EVEC_LOCUS10087</name>
</gene>
<reference evidence="4" key="1">
    <citation type="submission" date="2017-02" db="UniProtKB">
        <authorList>
            <consortium name="WormBaseParasite"/>
        </authorList>
    </citation>
    <scope>IDENTIFICATION</scope>
</reference>
<sequence length="75" mass="8012">MSAAIVVGGGGDSDDDDVDDDKICDDVGGGYDGNGDNVGFGSIERLVLGKWNGERGERGREELPSKSIHFFQFIF</sequence>
<proteinExistence type="predicted"/>
<evidence type="ECO:0000313" key="3">
    <source>
        <dbReference type="Proteomes" id="UP000274131"/>
    </source>
</evidence>
<accession>A0A0N4VIU1</accession>
<name>A0A0N4VIU1_ENTVE</name>
<dbReference type="Proteomes" id="UP000274131">
    <property type="component" value="Unassembled WGS sequence"/>
</dbReference>
<reference evidence="2 3" key="2">
    <citation type="submission" date="2018-10" db="EMBL/GenBank/DDBJ databases">
        <authorList>
            <consortium name="Pathogen Informatics"/>
        </authorList>
    </citation>
    <scope>NUCLEOTIDE SEQUENCE [LARGE SCALE GENOMIC DNA]</scope>
</reference>
<evidence type="ECO:0000313" key="2">
    <source>
        <dbReference type="EMBL" id="VDD95336.1"/>
    </source>
</evidence>
<feature type="region of interest" description="Disordered" evidence="1">
    <location>
        <begin position="1"/>
        <end position="26"/>
    </location>
</feature>
<feature type="compositionally biased region" description="Acidic residues" evidence="1">
    <location>
        <begin position="12"/>
        <end position="23"/>
    </location>
</feature>
<dbReference type="EMBL" id="UXUI01010526">
    <property type="protein sequence ID" value="VDD95336.1"/>
    <property type="molecule type" value="Genomic_DNA"/>
</dbReference>
<keyword evidence="3" id="KW-1185">Reference proteome</keyword>
<organism evidence="4">
    <name type="scientific">Enterobius vermicularis</name>
    <name type="common">Human pinworm</name>
    <dbReference type="NCBI Taxonomy" id="51028"/>
    <lineage>
        <taxon>Eukaryota</taxon>
        <taxon>Metazoa</taxon>
        <taxon>Ecdysozoa</taxon>
        <taxon>Nematoda</taxon>
        <taxon>Chromadorea</taxon>
        <taxon>Rhabditida</taxon>
        <taxon>Spirurina</taxon>
        <taxon>Oxyuridomorpha</taxon>
        <taxon>Oxyuroidea</taxon>
        <taxon>Oxyuridae</taxon>
        <taxon>Enterobius</taxon>
    </lineage>
</organism>